<dbReference type="Pfam" id="PF08282">
    <property type="entry name" value="Hydrolase_3"/>
    <property type="match status" value="1"/>
</dbReference>
<reference evidence="1 2" key="1">
    <citation type="submission" date="2018-05" db="EMBL/GenBank/DDBJ databases">
        <title>Genomic Encyclopedia of Type Strains, Phase IV (KMG-IV): sequencing the most valuable type-strain genomes for metagenomic binning, comparative biology and taxonomic classification.</title>
        <authorList>
            <person name="Goeker M."/>
        </authorList>
    </citation>
    <scope>NUCLEOTIDE SEQUENCE [LARGE SCALE GENOMIC DNA]</scope>
    <source>
        <strain evidence="1 2">DSM 100333</strain>
    </source>
</reference>
<dbReference type="SFLD" id="SFLDG01140">
    <property type="entry name" value="C2.B:_Phosphomannomutase_and_P"/>
    <property type="match status" value="1"/>
</dbReference>
<dbReference type="NCBIfam" id="TIGR00099">
    <property type="entry name" value="Cof-subfamily"/>
    <property type="match status" value="1"/>
</dbReference>
<name>A0A2U0U6Y9_9BACT</name>
<dbReference type="AlphaFoldDB" id="A0A2U0U6Y9"/>
<dbReference type="SUPFAM" id="SSF56784">
    <property type="entry name" value="HAD-like"/>
    <property type="match status" value="1"/>
</dbReference>
<dbReference type="Proteomes" id="UP000245870">
    <property type="component" value="Unassembled WGS sequence"/>
</dbReference>
<gene>
    <name evidence="1" type="ORF">C7379_1122</name>
</gene>
<proteinExistence type="predicted"/>
<protein>
    <recommendedName>
        <fullName evidence="3">Cof subfamily protein (Haloacid dehalogenase superfamily)/HAD superfamily hydrolase (TIGR01484 family)</fullName>
    </recommendedName>
</protein>
<dbReference type="GO" id="GO:0000287">
    <property type="term" value="F:magnesium ion binding"/>
    <property type="evidence" value="ECO:0007669"/>
    <property type="project" value="TreeGrafter"/>
</dbReference>
<evidence type="ECO:0000313" key="2">
    <source>
        <dbReference type="Proteomes" id="UP000245870"/>
    </source>
</evidence>
<dbReference type="GO" id="GO:0016791">
    <property type="term" value="F:phosphatase activity"/>
    <property type="evidence" value="ECO:0007669"/>
    <property type="project" value="TreeGrafter"/>
</dbReference>
<dbReference type="PANTHER" id="PTHR10000:SF25">
    <property type="entry name" value="PHOSPHATASE YKRA-RELATED"/>
    <property type="match status" value="1"/>
</dbReference>
<sequence>MTLPNWLKMNIQFKNTQKLIFKTMNVKALFFDIDGTLVSFKTHVIPQSAVDALRKAKRHGSKIFISTGRPMPFIINLKQIEDLIDGYITTNGALCIVNGRTICRHALLPEDVNTILATCRELDAPCLVVGCEHITVLCHSQIVDEVLLVGLGLEGFKFATLNRVLQEPILQLTPFINAVQEAELMGKLKACTSGRWTESFTDITHINADKGKGLKALADHLGINIKDTIAFGDGGNDIPILRQAGVGVAMGNAAENVKQNADYVTTHVDEDGIKKAMEKIWH</sequence>
<dbReference type="NCBIfam" id="TIGR01484">
    <property type="entry name" value="HAD-SF-IIB"/>
    <property type="match status" value="1"/>
</dbReference>
<dbReference type="SFLD" id="SFLDS00003">
    <property type="entry name" value="Haloacid_Dehalogenase"/>
    <property type="match status" value="1"/>
</dbReference>
<dbReference type="Gene3D" id="3.40.50.1000">
    <property type="entry name" value="HAD superfamily/HAD-like"/>
    <property type="match status" value="1"/>
</dbReference>
<dbReference type="GO" id="GO:0005829">
    <property type="term" value="C:cytosol"/>
    <property type="evidence" value="ECO:0007669"/>
    <property type="project" value="TreeGrafter"/>
</dbReference>
<accession>A0A2U0U6Y9</accession>
<dbReference type="SFLD" id="SFLDG01144">
    <property type="entry name" value="C2.B.4:_PGP_Like"/>
    <property type="match status" value="1"/>
</dbReference>
<organism evidence="1 2">
    <name type="scientific">Hallella colorans</name>
    <dbReference type="NCBI Taxonomy" id="1703337"/>
    <lineage>
        <taxon>Bacteria</taxon>
        <taxon>Pseudomonadati</taxon>
        <taxon>Bacteroidota</taxon>
        <taxon>Bacteroidia</taxon>
        <taxon>Bacteroidales</taxon>
        <taxon>Prevotellaceae</taxon>
        <taxon>Hallella</taxon>
    </lineage>
</organism>
<dbReference type="InterPro" id="IPR036412">
    <property type="entry name" value="HAD-like_sf"/>
</dbReference>
<comment type="caution">
    <text evidence="1">The sequence shown here is derived from an EMBL/GenBank/DDBJ whole genome shotgun (WGS) entry which is preliminary data.</text>
</comment>
<dbReference type="InterPro" id="IPR023214">
    <property type="entry name" value="HAD_sf"/>
</dbReference>
<dbReference type="PANTHER" id="PTHR10000">
    <property type="entry name" value="PHOSPHOSERINE PHOSPHATASE"/>
    <property type="match status" value="1"/>
</dbReference>
<keyword evidence="2" id="KW-1185">Reference proteome</keyword>
<dbReference type="EMBL" id="QENY01000012">
    <property type="protein sequence ID" value="PVX53421.1"/>
    <property type="molecule type" value="Genomic_DNA"/>
</dbReference>
<dbReference type="PROSITE" id="PS01229">
    <property type="entry name" value="COF_2"/>
    <property type="match status" value="1"/>
</dbReference>
<dbReference type="InterPro" id="IPR000150">
    <property type="entry name" value="Cof"/>
</dbReference>
<dbReference type="PROSITE" id="PS01228">
    <property type="entry name" value="COF_1"/>
    <property type="match status" value="1"/>
</dbReference>
<dbReference type="Gene3D" id="3.30.1240.10">
    <property type="match status" value="1"/>
</dbReference>
<evidence type="ECO:0008006" key="3">
    <source>
        <dbReference type="Google" id="ProtNLM"/>
    </source>
</evidence>
<evidence type="ECO:0000313" key="1">
    <source>
        <dbReference type="EMBL" id="PVX53421.1"/>
    </source>
</evidence>
<dbReference type="InterPro" id="IPR006379">
    <property type="entry name" value="HAD-SF_hydro_IIB"/>
</dbReference>